<proteinExistence type="predicted"/>
<gene>
    <name evidence="1" type="ORF">F442_19040</name>
</gene>
<dbReference type="AlphaFoldDB" id="W2YCF1"/>
<name>W2YCF1_PHYNI</name>
<evidence type="ECO:0000313" key="2">
    <source>
        <dbReference type="Proteomes" id="UP000018948"/>
    </source>
</evidence>
<dbReference type="Proteomes" id="UP000018948">
    <property type="component" value="Unassembled WGS sequence"/>
</dbReference>
<accession>W2YCF1</accession>
<organism evidence="1 2">
    <name type="scientific">Phytophthora nicotianae P10297</name>
    <dbReference type="NCBI Taxonomy" id="1317064"/>
    <lineage>
        <taxon>Eukaryota</taxon>
        <taxon>Sar</taxon>
        <taxon>Stramenopiles</taxon>
        <taxon>Oomycota</taxon>
        <taxon>Peronosporomycetes</taxon>
        <taxon>Peronosporales</taxon>
        <taxon>Peronosporaceae</taxon>
        <taxon>Phytophthora</taxon>
    </lineage>
</organism>
<dbReference type="EMBL" id="ANIY01003989">
    <property type="protein sequence ID" value="ETP32288.1"/>
    <property type="molecule type" value="Genomic_DNA"/>
</dbReference>
<reference evidence="1 2" key="1">
    <citation type="submission" date="2013-11" db="EMBL/GenBank/DDBJ databases">
        <title>The Genome Sequence of Phytophthora parasitica P10297.</title>
        <authorList>
            <consortium name="The Broad Institute Genomics Platform"/>
            <person name="Russ C."/>
            <person name="Tyler B."/>
            <person name="Panabieres F."/>
            <person name="Shan W."/>
            <person name="Tripathy S."/>
            <person name="Grunwald N."/>
            <person name="Machado M."/>
            <person name="Johnson C.S."/>
            <person name="Walker B."/>
            <person name="Young S.K."/>
            <person name="Zeng Q."/>
            <person name="Gargeya S."/>
            <person name="Fitzgerald M."/>
            <person name="Haas B."/>
            <person name="Abouelleil A."/>
            <person name="Allen A.W."/>
            <person name="Alvarado L."/>
            <person name="Arachchi H.M."/>
            <person name="Berlin A.M."/>
            <person name="Chapman S.B."/>
            <person name="Gainer-Dewar J."/>
            <person name="Goldberg J."/>
            <person name="Griggs A."/>
            <person name="Gujja S."/>
            <person name="Hansen M."/>
            <person name="Howarth C."/>
            <person name="Imamovic A."/>
            <person name="Ireland A."/>
            <person name="Larimer J."/>
            <person name="McCowan C."/>
            <person name="Murphy C."/>
            <person name="Pearson M."/>
            <person name="Poon T.W."/>
            <person name="Priest M."/>
            <person name="Roberts A."/>
            <person name="Saif S."/>
            <person name="Shea T."/>
            <person name="Sisk P."/>
            <person name="Sykes S."/>
            <person name="Wortman J."/>
            <person name="Nusbaum C."/>
            <person name="Birren B."/>
        </authorList>
    </citation>
    <scope>NUCLEOTIDE SEQUENCE [LARGE SCALE GENOMIC DNA]</scope>
    <source>
        <strain evidence="1 2">P10297</strain>
    </source>
</reference>
<evidence type="ECO:0000313" key="1">
    <source>
        <dbReference type="EMBL" id="ETP32288.1"/>
    </source>
</evidence>
<comment type="caution">
    <text evidence="1">The sequence shown here is derived from an EMBL/GenBank/DDBJ whole genome shotgun (WGS) entry which is preliminary data.</text>
</comment>
<protein>
    <submittedName>
        <fullName evidence="1">Uncharacterized protein</fullName>
    </submittedName>
</protein>
<sequence length="69" mass="7273">MPHTAESTPSVFAADFDSSPPFVGWVASKPSPAENLPSVSLYFQALAARCLVAETSGEQDNMPGSRMDA</sequence>